<evidence type="ECO:0000256" key="2">
    <source>
        <dbReference type="ARBA" id="ARBA00023125"/>
    </source>
</evidence>
<dbReference type="InterPro" id="IPR005471">
    <property type="entry name" value="Tscrpt_reg_IclR_N"/>
</dbReference>
<keyword evidence="2" id="KW-0238">DNA-binding</keyword>
<dbReference type="EMBL" id="CP020809">
    <property type="protein sequence ID" value="ART70044.1"/>
    <property type="molecule type" value="Genomic_DNA"/>
</dbReference>
<dbReference type="SUPFAM" id="SSF55781">
    <property type="entry name" value="GAF domain-like"/>
    <property type="match status" value="1"/>
</dbReference>
<dbReference type="GO" id="GO:0003677">
    <property type="term" value="F:DNA binding"/>
    <property type="evidence" value="ECO:0007669"/>
    <property type="project" value="UniProtKB-KW"/>
</dbReference>
<evidence type="ECO:0000259" key="6">
    <source>
        <dbReference type="PROSITE" id="PS51078"/>
    </source>
</evidence>
<dbReference type="GO" id="GO:0045892">
    <property type="term" value="P:negative regulation of DNA-templated transcription"/>
    <property type="evidence" value="ECO:0007669"/>
    <property type="project" value="TreeGrafter"/>
</dbReference>
<dbReference type="InterPro" id="IPR036388">
    <property type="entry name" value="WH-like_DNA-bd_sf"/>
</dbReference>
<sequence>MMRVELSRSTDRTAASSATGSSRNDGRAVIASAFELLDHVGALEPVRLLDLANASGIPRETVRRLLQQLIVVGAVSRDGTRYRLGASLLGLGARVSPERRLRVAARRPLAELAAATGAAVQLSATIGGEAVFLDVVDARIPLEFTAVPGAQVPPGTATARAYRELARPAPIVDAGEVLADLSCVAVAIPLGNDVTAAVSALVAERRPPLGLLAATRATGARITNLIRSAETPVGPQKLTQ</sequence>
<dbReference type="Gene3D" id="1.10.10.10">
    <property type="entry name" value="Winged helix-like DNA-binding domain superfamily/Winged helix DNA-binding domain"/>
    <property type="match status" value="1"/>
</dbReference>
<name>A0A1Y0C4K6_9MYCO</name>
<feature type="region of interest" description="Disordered" evidence="4">
    <location>
        <begin position="1"/>
        <end position="23"/>
    </location>
</feature>
<dbReference type="InterPro" id="IPR014757">
    <property type="entry name" value="Tscrpt_reg_IclR_C"/>
</dbReference>
<proteinExistence type="predicted"/>
<feature type="compositionally biased region" description="Basic and acidic residues" evidence="4">
    <location>
        <begin position="1"/>
        <end position="11"/>
    </location>
</feature>
<keyword evidence="8" id="KW-1185">Reference proteome</keyword>
<gene>
    <name evidence="7" type="ORF">BTO20_16980</name>
</gene>
<feature type="domain" description="HTH iclR-type" evidence="5">
    <location>
        <begin position="27"/>
        <end position="86"/>
    </location>
</feature>
<protein>
    <recommendedName>
        <fullName evidence="9">IclR family transcriptional regulator</fullName>
    </recommendedName>
</protein>
<dbReference type="PROSITE" id="PS51078">
    <property type="entry name" value="ICLR_ED"/>
    <property type="match status" value="1"/>
</dbReference>
<dbReference type="GO" id="GO:0003700">
    <property type="term" value="F:DNA-binding transcription factor activity"/>
    <property type="evidence" value="ECO:0007669"/>
    <property type="project" value="TreeGrafter"/>
</dbReference>
<feature type="compositionally biased region" description="Low complexity" evidence="4">
    <location>
        <begin position="12"/>
        <end position="23"/>
    </location>
</feature>
<evidence type="ECO:0008006" key="9">
    <source>
        <dbReference type="Google" id="ProtNLM"/>
    </source>
</evidence>
<dbReference type="Gene3D" id="3.30.450.40">
    <property type="match status" value="1"/>
</dbReference>
<keyword evidence="1" id="KW-0805">Transcription regulation</keyword>
<dbReference type="Proteomes" id="UP000195331">
    <property type="component" value="Chromosome"/>
</dbReference>
<evidence type="ECO:0000256" key="4">
    <source>
        <dbReference type="SAM" id="MobiDB-lite"/>
    </source>
</evidence>
<dbReference type="SMART" id="SM00346">
    <property type="entry name" value="HTH_ICLR"/>
    <property type="match status" value="1"/>
</dbReference>
<organism evidence="7 8">
    <name type="scientific">Mycobacterium dioxanotrophicus</name>
    <dbReference type="NCBI Taxonomy" id="482462"/>
    <lineage>
        <taxon>Bacteria</taxon>
        <taxon>Bacillati</taxon>
        <taxon>Actinomycetota</taxon>
        <taxon>Actinomycetes</taxon>
        <taxon>Mycobacteriales</taxon>
        <taxon>Mycobacteriaceae</taxon>
        <taxon>Mycobacterium</taxon>
    </lineage>
</organism>
<keyword evidence="3" id="KW-0804">Transcription</keyword>
<dbReference type="PROSITE" id="PS51077">
    <property type="entry name" value="HTH_ICLR"/>
    <property type="match status" value="1"/>
</dbReference>
<evidence type="ECO:0000256" key="3">
    <source>
        <dbReference type="ARBA" id="ARBA00023163"/>
    </source>
</evidence>
<dbReference type="SUPFAM" id="SSF46785">
    <property type="entry name" value="Winged helix' DNA-binding domain"/>
    <property type="match status" value="1"/>
</dbReference>
<reference evidence="7 8" key="1">
    <citation type="submission" date="2017-04" db="EMBL/GenBank/DDBJ databases">
        <title>Whole Genome Sequence of 1,4-Dioxane Degrading Bacterium Mycobacterium dioxanotrophicus PH-06.</title>
        <authorList>
            <person name="He Y."/>
        </authorList>
    </citation>
    <scope>NUCLEOTIDE SEQUENCE [LARGE SCALE GENOMIC DNA]</scope>
    <source>
        <strain evidence="7 8">PH-06</strain>
    </source>
</reference>
<evidence type="ECO:0000313" key="7">
    <source>
        <dbReference type="EMBL" id="ART70044.1"/>
    </source>
</evidence>
<dbReference type="AlphaFoldDB" id="A0A1Y0C4K6"/>
<evidence type="ECO:0000256" key="1">
    <source>
        <dbReference type="ARBA" id="ARBA00023015"/>
    </source>
</evidence>
<dbReference type="InterPro" id="IPR050707">
    <property type="entry name" value="HTH_MetabolicPath_Reg"/>
</dbReference>
<dbReference type="InterPro" id="IPR029016">
    <property type="entry name" value="GAF-like_dom_sf"/>
</dbReference>
<dbReference type="InterPro" id="IPR036390">
    <property type="entry name" value="WH_DNA-bd_sf"/>
</dbReference>
<evidence type="ECO:0000313" key="8">
    <source>
        <dbReference type="Proteomes" id="UP000195331"/>
    </source>
</evidence>
<feature type="domain" description="IclR-ED" evidence="6">
    <location>
        <begin position="87"/>
        <end position="240"/>
    </location>
</feature>
<dbReference type="PANTHER" id="PTHR30136:SF24">
    <property type="entry name" value="HTH-TYPE TRANSCRIPTIONAL REPRESSOR ALLR"/>
    <property type="match status" value="1"/>
</dbReference>
<dbReference type="PANTHER" id="PTHR30136">
    <property type="entry name" value="HELIX-TURN-HELIX TRANSCRIPTIONAL REGULATOR, ICLR FAMILY"/>
    <property type="match status" value="1"/>
</dbReference>
<evidence type="ECO:0000259" key="5">
    <source>
        <dbReference type="PROSITE" id="PS51077"/>
    </source>
</evidence>
<dbReference type="Pfam" id="PF09339">
    <property type="entry name" value="HTH_IclR"/>
    <property type="match status" value="1"/>
</dbReference>
<dbReference type="KEGG" id="mdx:BTO20_16980"/>
<accession>A0A1Y0C4K6</accession>